<evidence type="ECO:0000256" key="3">
    <source>
        <dbReference type="ARBA" id="ARBA00022475"/>
    </source>
</evidence>
<comment type="subcellular location">
    <subcellularLocation>
        <location evidence="1">Cell membrane</location>
        <topology evidence="1">Multi-pass membrane protein</topology>
    </subcellularLocation>
    <subcellularLocation>
        <location evidence="7">Membrane</location>
        <topology evidence="7">Multi-pass membrane protein</topology>
    </subcellularLocation>
</comment>
<dbReference type="RefSeq" id="WP_158445758.1">
    <property type="nucleotide sequence ID" value="NZ_JAOAOS010000002.1"/>
</dbReference>
<gene>
    <name evidence="10" type="ORF">ACFPK2_05985</name>
</gene>
<dbReference type="EMBL" id="JBHSLI010000002">
    <property type="protein sequence ID" value="MFC5292537.1"/>
    <property type="molecule type" value="Genomic_DNA"/>
</dbReference>
<feature type="transmembrane region" description="Helical" evidence="8">
    <location>
        <begin position="454"/>
        <end position="477"/>
    </location>
</feature>
<evidence type="ECO:0000256" key="1">
    <source>
        <dbReference type="ARBA" id="ARBA00004651"/>
    </source>
</evidence>
<protein>
    <submittedName>
        <fullName evidence="10">Monovalent cation/H+ antiporter subunit D</fullName>
    </submittedName>
</protein>
<keyword evidence="5 8" id="KW-1133">Transmembrane helix</keyword>
<dbReference type="InterPro" id="IPR050586">
    <property type="entry name" value="CPA3_Na-H_Antiporter_D"/>
</dbReference>
<feature type="transmembrane region" description="Helical" evidence="8">
    <location>
        <begin position="237"/>
        <end position="257"/>
    </location>
</feature>
<feature type="domain" description="NADH:quinone oxidoreductase/Mrp antiporter transmembrane" evidence="9">
    <location>
        <begin position="135"/>
        <end position="438"/>
    </location>
</feature>
<feature type="transmembrane region" description="Helical" evidence="8">
    <location>
        <begin position="120"/>
        <end position="150"/>
    </location>
</feature>
<keyword evidence="4 7" id="KW-0812">Transmembrane</keyword>
<comment type="similarity">
    <text evidence="2">Belongs to the CPA3 antiporters (TC 2.A.63) subunit D family.</text>
</comment>
<evidence type="ECO:0000256" key="2">
    <source>
        <dbReference type="ARBA" id="ARBA00005346"/>
    </source>
</evidence>
<evidence type="ECO:0000313" key="10">
    <source>
        <dbReference type="EMBL" id="MFC5292537.1"/>
    </source>
</evidence>
<dbReference type="InterPro" id="IPR003918">
    <property type="entry name" value="NADH_UbQ_OxRdtase"/>
</dbReference>
<feature type="transmembrane region" description="Helical" evidence="8">
    <location>
        <begin position="397"/>
        <end position="420"/>
    </location>
</feature>
<evidence type="ECO:0000256" key="6">
    <source>
        <dbReference type="ARBA" id="ARBA00023136"/>
    </source>
</evidence>
<feature type="transmembrane region" description="Helical" evidence="8">
    <location>
        <begin position="287"/>
        <end position="305"/>
    </location>
</feature>
<evidence type="ECO:0000259" key="9">
    <source>
        <dbReference type="Pfam" id="PF00361"/>
    </source>
</evidence>
<dbReference type="PRINTS" id="PR01437">
    <property type="entry name" value="NUOXDRDTASE4"/>
</dbReference>
<dbReference type="Pfam" id="PF00361">
    <property type="entry name" value="Proton_antipo_M"/>
    <property type="match status" value="1"/>
</dbReference>
<keyword evidence="11" id="KW-1185">Reference proteome</keyword>
<name>A0ABW0F034_9HYPH</name>
<accession>A0ABW0F034</accession>
<comment type="caution">
    <text evidence="10">The sequence shown here is derived from an EMBL/GenBank/DDBJ whole genome shotgun (WGS) entry which is preliminary data.</text>
</comment>
<feature type="transmembrane region" description="Helical" evidence="8">
    <location>
        <begin position="497"/>
        <end position="519"/>
    </location>
</feature>
<feature type="transmembrane region" description="Helical" evidence="8">
    <location>
        <begin position="312"/>
        <end position="330"/>
    </location>
</feature>
<proteinExistence type="inferred from homology"/>
<feature type="transmembrane region" description="Helical" evidence="8">
    <location>
        <begin position="336"/>
        <end position="357"/>
    </location>
</feature>
<organism evidence="10 11">
    <name type="scientific">Bosea minatitlanensis</name>
    <dbReference type="NCBI Taxonomy" id="128782"/>
    <lineage>
        <taxon>Bacteria</taxon>
        <taxon>Pseudomonadati</taxon>
        <taxon>Pseudomonadota</taxon>
        <taxon>Alphaproteobacteria</taxon>
        <taxon>Hyphomicrobiales</taxon>
        <taxon>Boseaceae</taxon>
        <taxon>Bosea</taxon>
    </lineage>
</organism>
<reference evidence="11" key="1">
    <citation type="journal article" date="2019" name="Int. J. Syst. Evol. Microbiol.">
        <title>The Global Catalogue of Microorganisms (GCM) 10K type strain sequencing project: providing services to taxonomists for standard genome sequencing and annotation.</title>
        <authorList>
            <consortium name="The Broad Institute Genomics Platform"/>
            <consortium name="The Broad Institute Genome Sequencing Center for Infectious Disease"/>
            <person name="Wu L."/>
            <person name="Ma J."/>
        </authorList>
    </citation>
    <scope>NUCLEOTIDE SEQUENCE [LARGE SCALE GENOMIC DNA]</scope>
    <source>
        <strain evidence="11">CGMCC 1.15643</strain>
    </source>
</reference>
<evidence type="ECO:0000313" key="11">
    <source>
        <dbReference type="Proteomes" id="UP001595976"/>
    </source>
</evidence>
<feature type="transmembrane region" description="Helical" evidence="8">
    <location>
        <begin position="7"/>
        <end position="25"/>
    </location>
</feature>
<dbReference type="PANTHER" id="PTHR42703">
    <property type="entry name" value="NADH DEHYDROGENASE"/>
    <property type="match status" value="1"/>
</dbReference>
<feature type="transmembrane region" description="Helical" evidence="8">
    <location>
        <begin position="64"/>
        <end position="84"/>
    </location>
</feature>
<feature type="transmembrane region" description="Helical" evidence="8">
    <location>
        <begin position="90"/>
        <end position="108"/>
    </location>
</feature>
<dbReference type="PANTHER" id="PTHR42703:SF1">
    <property type="entry name" value="NA(+)_H(+) ANTIPORTER SUBUNIT D1"/>
    <property type="match status" value="1"/>
</dbReference>
<evidence type="ECO:0000256" key="5">
    <source>
        <dbReference type="ARBA" id="ARBA00022989"/>
    </source>
</evidence>
<evidence type="ECO:0000256" key="8">
    <source>
        <dbReference type="SAM" id="Phobius"/>
    </source>
</evidence>
<feature type="transmembrane region" description="Helical" evidence="8">
    <location>
        <begin position="213"/>
        <end position="231"/>
    </location>
</feature>
<dbReference type="Proteomes" id="UP001595976">
    <property type="component" value="Unassembled WGS sequence"/>
</dbReference>
<keyword evidence="6 8" id="KW-0472">Membrane</keyword>
<sequence>MEWTRHLLIVPILLPLVTGALLLLIDELRHTAKALISLASCLLLVGTAFALMRLADAAPETGSALSLSYAVAGWPAPFGIVMVLDRLSALMLALTAVLALAALIFSMARWHRAGPHFHTLFHFLLMGLGGAFLTGDLFNLFVFVEVMLAASYGLLLHGSGAFRVRSGLHYIAINLAASLLFLIGVALIYGVAGTLNMADLAQRLPAVPAADRGLLQAGAAILGIAFLIKAGMWPLCFWLPSAYMAAAAPVAAIFVLLTKVGTYALLRLTLLLFAPGAAEATGFGGPVLIWGGMATIAFATFGVLASQAMGRLAGYSVLVSSGTLLAAVGMGDTAVVSGALFYLVSSTFSAAAFFMLIELVERAREPGADLLAVTMEAYGDEAEESEAEERDDEEVGVVMPGALAVLGVCFGLVAILLAGLPPLSGFIAKFAMLSGMLNPAGLGAATATAIPGQTWLLVALIILSGLAALIAMMRTGIRTFWAPLETIVPRVLVVEVAPILGLLALCALLAVQGGALLSYTEAAARTLHAPAAYIQGVLGTVQPGGAPR</sequence>
<dbReference type="NCBIfam" id="NF009309">
    <property type="entry name" value="PRK12666.1"/>
    <property type="match status" value="1"/>
</dbReference>
<keyword evidence="3" id="KW-1003">Cell membrane</keyword>
<evidence type="ECO:0000256" key="4">
    <source>
        <dbReference type="ARBA" id="ARBA00022692"/>
    </source>
</evidence>
<feature type="transmembrane region" description="Helical" evidence="8">
    <location>
        <begin position="31"/>
        <end position="52"/>
    </location>
</feature>
<dbReference type="InterPro" id="IPR001750">
    <property type="entry name" value="ND/Mrp_TM"/>
</dbReference>
<feature type="transmembrane region" description="Helical" evidence="8">
    <location>
        <begin position="170"/>
        <end position="192"/>
    </location>
</feature>
<evidence type="ECO:0000256" key="7">
    <source>
        <dbReference type="RuleBase" id="RU000320"/>
    </source>
</evidence>